<dbReference type="RefSeq" id="WP_216327186.1">
    <property type="nucleotide sequence ID" value="NZ_JAHKRT010000009.1"/>
</dbReference>
<dbReference type="Proteomes" id="UP000776276">
    <property type="component" value="Unassembled WGS sequence"/>
</dbReference>
<dbReference type="InterPro" id="IPR003594">
    <property type="entry name" value="HATPase_dom"/>
</dbReference>
<protein>
    <recommendedName>
        <fullName evidence="2">histidine kinase</fullName>
        <ecNumber evidence="2">2.7.13.3</ecNumber>
    </recommendedName>
</protein>
<organism evidence="10 11">
    <name type="scientific">Sphingomonas quercus</name>
    <dbReference type="NCBI Taxonomy" id="2842451"/>
    <lineage>
        <taxon>Bacteria</taxon>
        <taxon>Pseudomonadati</taxon>
        <taxon>Pseudomonadota</taxon>
        <taxon>Alphaproteobacteria</taxon>
        <taxon>Sphingomonadales</taxon>
        <taxon>Sphingomonadaceae</taxon>
        <taxon>Sphingomonas</taxon>
    </lineage>
</organism>
<dbReference type="PROSITE" id="PS50109">
    <property type="entry name" value="HIS_KIN"/>
    <property type="match status" value="1"/>
</dbReference>
<keyword evidence="5" id="KW-0547">Nucleotide-binding</keyword>
<comment type="catalytic activity">
    <reaction evidence="1">
        <text>ATP + protein L-histidine = ADP + protein N-phospho-L-histidine.</text>
        <dbReference type="EC" id="2.7.13.3"/>
    </reaction>
</comment>
<dbReference type="EMBL" id="JAHKRT010000009">
    <property type="protein sequence ID" value="MBU3079293.1"/>
    <property type="molecule type" value="Genomic_DNA"/>
</dbReference>
<dbReference type="PANTHER" id="PTHR41523:SF8">
    <property type="entry name" value="ETHYLENE RESPONSE SENSOR PROTEIN"/>
    <property type="match status" value="1"/>
</dbReference>
<reference evidence="10 11" key="1">
    <citation type="submission" date="2021-06" db="EMBL/GenBank/DDBJ databases">
        <title>Sphingomonas sp. XMGL2, whole genome shotgun sequencing project.</title>
        <authorList>
            <person name="Zhao G."/>
            <person name="Shen L."/>
        </authorList>
    </citation>
    <scope>NUCLEOTIDE SEQUENCE [LARGE SCALE GENOMIC DNA]</scope>
    <source>
        <strain evidence="10 11">XMGL2</strain>
    </source>
</reference>
<sequence>MGRATTRLGFIERLPLAVDRPLLGYGAAVALSMSGLIARELLAPVLPGSYPSITFLPAVTVAVFLFGAGPGIVAALLSGVLVWALYVGPAAGASVTFSALLSMLLYVFITGVNIVMVHLMQRANRRLAQERTRCQQLADTRAVLFRELQHRISNNLQVVSSLIGLQKRRIADEDARNALDEAARRLVVIGRIHRNLHDPEGGALSPATFLRQLVVDTLDANGRQDISHDVRVAPAASLRADAAIPVALIVAETIANALEHGFGNTAQGHIDVEMRRHDDGTVHLEVRDNGKGLPVDFDVMQGDSLGLRIVTMLTRQLGGGFSLFRDAGATVARLTIPPR</sequence>
<feature type="domain" description="Histidine kinase" evidence="9">
    <location>
        <begin position="147"/>
        <end position="339"/>
    </location>
</feature>
<keyword evidence="8" id="KW-1133">Transmembrane helix</keyword>
<keyword evidence="7" id="KW-0067">ATP-binding</keyword>
<feature type="transmembrane region" description="Helical" evidence="8">
    <location>
        <begin position="22"/>
        <end position="42"/>
    </location>
</feature>
<dbReference type="Pfam" id="PF02518">
    <property type="entry name" value="HATPase_c"/>
    <property type="match status" value="1"/>
</dbReference>
<keyword evidence="6" id="KW-0418">Kinase</keyword>
<evidence type="ECO:0000256" key="7">
    <source>
        <dbReference type="ARBA" id="ARBA00022840"/>
    </source>
</evidence>
<dbReference type="Pfam" id="PF13493">
    <property type="entry name" value="DUF4118"/>
    <property type="match status" value="1"/>
</dbReference>
<dbReference type="EC" id="2.7.13.3" evidence="2"/>
<evidence type="ECO:0000256" key="2">
    <source>
        <dbReference type="ARBA" id="ARBA00012438"/>
    </source>
</evidence>
<dbReference type="Pfam" id="PF07568">
    <property type="entry name" value="HisKA_2"/>
    <property type="match status" value="1"/>
</dbReference>
<dbReference type="InterPro" id="IPR011495">
    <property type="entry name" value="Sig_transdc_His_kin_sub2_dim/P"/>
</dbReference>
<accession>A0ABS6BLW1</accession>
<gene>
    <name evidence="10" type="ORF">KOF26_15660</name>
</gene>
<keyword evidence="4" id="KW-0808">Transferase</keyword>
<keyword evidence="3" id="KW-0597">Phosphoprotein</keyword>
<evidence type="ECO:0000259" key="9">
    <source>
        <dbReference type="PROSITE" id="PS50109"/>
    </source>
</evidence>
<dbReference type="InterPro" id="IPR025201">
    <property type="entry name" value="KdpD_TM"/>
</dbReference>
<keyword evidence="8" id="KW-0812">Transmembrane</keyword>
<evidence type="ECO:0000256" key="8">
    <source>
        <dbReference type="SAM" id="Phobius"/>
    </source>
</evidence>
<evidence type="ECO:0000256" key="5">
    <source>
        <dbReference type="ARBA" id="ARBA00022741"/>
    </source>
</evidence>
<name>A0ABS6BLW1_9SPHN</name>
<dbReference type="PANTHER" id="PTHR41523">
    <property type="entry name" value="TWO-COMPONENT SYSTEM SENSOR PROTEIN"/>
    <property type="match status" value="1"/>
</dbReference>
<evidence type="ECO:0000256" key="1">
    <source>
        <dbReference type="ARBA" id="ARBA00000085"/>
    </source>
</evidence>
<feature type="transmembrane region" description="Helical" evidence="8">
    <location>
        <begin position="97"/>
        <end position="119"/>
    </location>
</feature>
<evidence type="ECO:0000256" key="6">
    <source>
        <dbReference type="ARBA" id="ARBA00022777"/>
    </source>
</evidence>
<evidence type="ECO:0000313" key="11">
    <source>
        <dbReference type="Proteomes" id="UP000776276"/>
    </source>
</evidence>
<dbReference type="SMART" id="SM00387">
    <property type="entry name" value="HATPase_c"/>
    <property type="match status" value="1"/>
</dbReference>
<feature type="transmembrane region" description="Helical" evidence="8">
    <location>
        <begin position="54"/>
        <end position="85"/>
    </location>
</feature>
<keyword evidence="8" id="KW-0472">Membrane</keyword>
<evidence type="ECO:0000256" key="3">
    <source>
        <dbReference type="ARBA" id="ARBA00022553"/>
    </source>
</evidence>
<proteinExistence type="predicted"/>
<keyword evidence="11" id="KW-1185">Reference proteome</keyword>
<evidence type="ECO:0000256" key="4">
    <source>
        <dbReference type="ARBA" id="ARBA00022679"/>
    </source>
</evidence>
<comment type="caution">
    <text evidence="10">The sequence shown here is derived from an EMBL/GenBank/DDBJ whole genome shotgun (WGS) entry which is preliminary data.</text>
</comment>
<dbReference type="InterPro" id="IPR005467">
    <property type="entry name" value="His_kinase_dom"/>
</dbReference>
<evidence type="ECO:0000313" key="10">
    <source>
        <dbReference type="EMBL" id="MBU3079293.1"/>
    </source>
</evidence>